<protein>
    <recommendedName>
        <fullName evidence="2">site-specific DNA-methyltransferase (adenine-specific)</fullName>
        <ecNumber evidence="2">2.1.1.72</ecNumber>
    </recommendedName>
</protein>
<dbReference type="InterPro" id="IPR029063">
    <property type="entry name" value="SAM-dependent_MTases_sf"/>
</dbReference>
<dbReference type="PANTHER" id="PTHR13370:SF3">
    <property type="entry name" value="TRNA (GUANINE(10)-N2)-METHYLTRANSFERASE HOMOLOG"/>
    <property type="match status" value="1"/>
</dbReference>
<dbReference type="Gene3D" id="3.40.50.150">
    <property type="entry name" value="Vaccinia Virus protein VP39"/>
    <property type="match status" value="1"/>
</dbReference>
<gene>
    <name evidence="8" type="ORF">DXC89_11225</name>
</gene>
<dbReference type="EC" id="2.1.1.72" evidence="2"/>
<evidence type="ECO:0000256" key="4">
    <source>
        <dbReference type="ARBA" id="ARBA00022679"/>
    </source>
</evidence>
<comment type="catalytic activity">
    <reaction evidence="6">
        <text>a 2'-deoxyadenosine in DNA + S-adenosyl-L-methionine = an N(6)-methyl-2'-deoxyadenosine in DNA + S-adenosyl-L-homocysteine + H(+)</text>
        <dbReference type="Rhea" id="RHEA:15197"/>
        <dbReference type="Rhea" id="RHEA-COMP:12418"/>
        <dbReference type="Rhea" id="RHEA-COMP:12419"/>
        <dbReference type="ChEBI" id="CHEBI:15378"/>
        <dbReference type="ChEBI" id="CHEBI:57856"/>
        <dbReference type="ChEBI" id="CHEBI:59789"/>
        <dbReference type="ChEBI" id="CHEBI:90615"/>
        <dbReference type="ChEBI" id="CHEBI:90616"/>
        <dbReference type="EC" id="2.1.1.72"/>
    </reaction>
</comment>
<dbReference type="GO" id="GO:0003677">
    <property type="term" value="F:DNA binding"/>
    <property type="evidence" value="ECO:0007669"/>
    <property type="project" value="InterPro"/>
</dbReference>
<feature type="domain" description="DNA methylase N-4/N-6" evidence="7">
    <location>
        <begin position="27"/>
        <end position="316"/>
    </location>
</feature>
<sequence>MMNILLKTDNLIGLEYLIKQKGLVGKIDLIYTDPPFATNGNFTITNGRATTISNSQRGEVAYSDKLTGKEFVEYIKKRVILMHELLSDKGSFYIHTDYKIGHYVKVMLDEVFGIENFRNDITRIKCNPKNFNKIGYGNIKDMILFYSKGQNPIWNEPRTTYTDEDINRLFKKNKNGRPYTTVPIHAPGETLSPQKFKGMLPPVGRHWRTDVETLNQWDKEGLIEWSANGVPRKIVYADERKGKRVQDIWEYKDPQYPIYPTEKNIDFIKMIVETSSNKDSIVLDPFCGSGTTLQAATSLSRKWIGIDQSDLAIKTTKDRMGVDEVSLFENDTEFIDLTKCKKDFAQFSQSNF</sequence>
<keyword evidence="3 8" id="KW-0489">Methyltransferase</keyword>
<evidence type="ECO:0000256" key="1">
    <source>
        <dbReference type="ARBA" id="ARBA00006594"/>
    </source>
</evidence>
<evidence type="ECO:0000256" key="6">
    <source>
        <dbReference type="ARBA" id="ARBA00047942"/>
    </source>
</evidence>
<proteinExistence type="inferred from homology"/>
<comment type="caution">
    <text evidence="8">The sequence shown here is derived from an EMBL/GenBank/DDBJ whole genome shotgun (WGS) entry which is preliminary data.</text>
</comment>
<evidence type="ECO:0000313" key="8">
    <source>
        <dbReference type="EMBL" id="RGK91297.1"/>
    </source>
</evidence>
<dbReference type="PANTHER" id="PTHR13370">
    <property type="entry name" value="RNA METHYLASE-RELATED"/>
    <property type="match status" value="1"/>
</dbReference>
<evidence type="ECO:0000256" key="5">
    <source>
        <dbReference type="ARBA" id="ARBA00022691"/>
    </source>
</evidence>
<dbReference type="AlphaFoldDB" id="A0A3E4QB49"/>
<dbReference type="GO" id="GO:0008170">
    <property type="term" value="F:N-methyltransferase activity"/>
    <property type="evidence" value="ECO:0007669"/>
    <property type="project" value="InterPro"/>
</dbReference>
<reference evidence="8 9" key="1">
    <citation type="submission" date="2018-08" db="EMBL/GenBank/DDBJ databases">
        <title>A genome reference for cultivated species of the human gut microbiota.</title>
        <authorList>
            <person name="Zou Y."/>
            <person name="Xue W."/>
            <person name="Luo G."/>
        </authorList>
    </citation>
    <scope>NUCLEOTIDE SEQUENCE [LARGE SCALE GENOMIC DNA]</scope>
    <source>
        <strain evidence="8 9">TF09-12</strain>
    </source>
</reference>
<dbReference type="InterPro" id="IPR002052">
    <property type="entry name" value="DNA_methylase_N6_adenine_CS"/>
</dbReference>
<name>A0A3E4QB49_9BACT</name>
<dbReference type="SUPFAM" id="SSF53335">
    <property type="entry name" value="S-adenosyl-L-methionine-dependent methyltransferases"/>
    <property type="match status" value="1"/>
</dbReference>
<dbReference type="PRINTS" id="PR00506">
    <property type="entry name" value="D21N6MTFRASE"/>
</dbReference>
<dbReference type="Proteomes" id="UP000260835">
    <property type="component" value="Unassembled WGS sequence"/>
</dbReference>
<dbReference type="GO" id="GO:0005737">
    <property type="term" value="C:cytoplasm"/>
    <property type="evidence" value="ECO:0007669"/>
    <property type="project" value="TreeGrafter"/>
</dbReference>
<evidence type="ECO:0000313" key="9">
    <source>
        <dbReference type="Proteomes" id="UP000260835"/>
    </source>
</evidence>
<dbReference type="InterPro" id="IPR002295">
    <property type="entry name" value="N4/N6-MTase_EcoPI_Mod-like"/>
</dbReference>
<comment type="similarity">
    <text evidence="1">Belongs to the N(4)/N(6)-methyltransferase family.</text>
</comment>
<dbReference type="GO" id="GO:0032259">
    <property type="term" value="P:methylation"/>
    <property type="evidence" value="ECO:0007669"/>
    <property type="project" value="UniProtKB-KW"/>
</dbReference>
<keyword evidence="5" id="KW-0949">S-adenosyl-L-methionine</keyword>
<dbReference type="EMBL" id="QSRD01000146">
    <property type="protein sequence ID" value="RGK91297.1"/>
    <property type="molecule type" value="Genomic_DNA"/>
</dbReference>
<accession>A0A3E4QB49</accession>
<evidence type="ECO:0000256" key="3">
    <source>
        <dbReference type="ARBA" id="ARBA00022603"/>
    </source>
</evidence>
<evidence type="ECO:0000259" key="7">
    <source>
        <dbReference type="Pfam" id="PF01555"/>
    </source>
</evidence>
<keyword evidence="4 8" id="KW-0808">Transferase</keyword>
<evidence type="ECO:0000256" key="2">
    <source>
        <dbReference type="ARBA" id="ARBA00011900"/>
    </source>
</evidence>
<organism evidence="8 9">
    <name type="scientific">Prevotella disiens</name>
    <dbReference type="NCBI Taxonomy" id="28130"/>
    <lineage>
        <taxon>Bacteria</taxon>
        <taxon>Pseudomonadati</taxon>
        <taxon>Bacteroidota</taxon>
        <taxon>Bacteroidia</taxon>
        <taxon>Bacteroidales</taxon>
        <taxon>Prevotellaceae</taxon>
        <taxon>Prevotella</taxon>
    </lineage>
</organism>
<dbReference type="InterPro" id="IPR002941">
    <property type="entry name" value="DNA_methylase_N4/N6"/>
</dbReference>
<dbReference type="PROSITE" id="PS00092">
    <property type="entry name" value="N6_MTASE"/>
    <property type="match status" value="1"/>
</dbReference>
<dbReference type="GO" id="GO:0009007">
    <property type="term" value="F:site-specific DNA-methyltransferase (adenine-specific) activity"/>
    <property type="evidence" value="ECO:0007669"/>
    <property type="project" value="UniProtKB-EC"/>
</dbReference>
<dbReference type="Pfam" id="PF01555">
    <property type="entry name" value="N6_N4_Mtase"/>
    <property type="match status" value="1"/>
</dbReference>